<organism evidence="2 3">
    <name type="scientific">Thelohanellus kitauei</name>
    <name type="common">Myxosporean</name>
    <dbReference type="NCBI Taxonomy" id="669202"/>
    <lineage>
        <taxon>Eukaryota</taxon>
        <taxon>Metazoa</taxon>
        <taxon>Cnidaria</taxon>
        <taxon>Myxozoa</taxon>
        <taxon>Myxosporea</taxon>
        <taxon>Bivalvulida</taxon>
        <taxon>Platysporina</taxon>
        <taxon>Myxobolidae</taxon>
        <taxon>Thelohanellus</taxon>
    </lineage>
</organism>
<gene>
    <name evidence="2" type="ORF">RF11_11061</name>
</gene>
<evidence type="ECO:0000313" key="2">
    <source>
        <dbReference type="EMBL" id="KII69417.1"/>
    </source>
</evidence>
<name>A0A0C2N656_THEKT</name>
<dbReference type="EMBL" id="JWZT01002428">
    <property type="protein sequence ID" value="KII69417.1"/>
    <property type="molecule type" value="Genomic_DNA"/>
</dbReference>
<dbReference type="Proteomes" id="UP000031668">
    <property type="component" value="Unassembled WGS sequence"/>
</dbReference>
<protein>
    <submittedName>
        <fullName evidence="2">Uncharacterized protein</fullName>
    </submittedName>
</protein>
<dbReference type="AlphaFoldDB" id="A0A0C2N656"/>
<feature type="region of interest" description="Disordered" evidence="1">
    <location>
        <begin position="82"/>
        <end position="115"/>
    </location>
</feature>
<accession>A0A0C2N656</accession>
<feature type="compositionally biased region" description="Basic and acidic residues" evidence="1">
    <location>
        <begin position="82"/>
        <end position="112"/>
    </location>
</feature>
<evidence type="ECO:0000313" key="3">
    <source>
        <dbReference type="Proteomes" id="UP000031668"/>
    </source>
</evidence>
<evidence type="ECO:0000256" key="1">
    <source>
        <dbReference type="SAM" id="MobiDB-lite"/>
    </source>
</evidence>
<reference evidence="2 3" key="1">
    <citation type="journal article" date="2014" name="Genome Biol. Evol.">
        <title>The genome of the myxosporean Thelohanellus kitauei shows adaptations to nutrient acquisition within its fish host.</title>
        <authorList>
            <person name="Yang Y."/>
            <person name="Xiong J."/>
            <person name="Zhou Z."/>
            <person name="Huo F."/>
            <person name="Miao W."/>
            <person name="Ran C."/>
            <person name="Liu Y."/>
            <person name="Zhang J."/>
            <person name="Feng J."/>
            <person name="Wang M."/>
            <person name="Wang M."/>
            <person name="Wang L."/>
            <person name="Yao B."/>
        </authorList>
    </citation>
    <scope>NUCLEOTIDE SEQUENCE [LARGE SCALE GENOMIC DNA]</scope>
    <source>
        <strain evidence="2">Wuqing</strain>
    </source>
</reference>
<feature type="region of interest" description="Disordered" evidence="1">
    <location>
        <begin position="41"/>
        <end position="63"/>
    </location>
</feature>
<proteinExistence type="predicted"/>
<keyword evidence="3" id="KW-1185">Reference proteome</keyword>
<comment type="caution">
    <text evidence="2">The sequence shown here is derived from an EMBL/GenBank/DDBJ whole genome shotgun (WGS) entry which is preliminary data.</text>
</comment>
<sequence>MNTGNRATSCFEFIFDNLSDTLIKLKLNNSDVSQSKIQRIQSKQAEVPGPVLTHSDKHKSPRPLSRAKLITEFAHRSLHLNEKPVFDEQLQRDRKPSVETHSHDLDSKEKSKSPQIVRFSHKNARIVENALANMINRVSVQSNDISNEDVLNLKKGNRSEKQNPT</sequence>